<dbReference type="EMBL" id="LGKP01000002">
    <property type="protein sequence ID" value="KPL91988.1"/>
    <property type="molecule type" value="Genomic_DNA"/>
</dbReference>
<keyword evidence="1" id="KW-1133">Transmembrane helix</keyword>
<dbReference type="AlphaFoldDB" id="A0A0P6Z3H0"/>
<accession>A0A0P6Z3H0</accession>
<dbReference type="Proteomes" id="UP000050277">
    <property type="component" value="Unassembled WGS sequence"/>
</dbReference>
<dbReference type="InterPro" id="IPR011044">
    <property type="entry name" value="Quino_amine_DH_bsu"/>
</dbReference>
<dbReference type="RefSeq" id="WP_054532371.1">
    <property type="nucleotide sequence ID" value="NZ_LGKP01000002.1"/>
</dbReference>
<dbReference type="SUPFAM" id="SSF63829">
    <property type="entry name" value="Calcium-dependent phosphotriesterase"/>
    <property type="match status" value="1"/>
</dbReference>
<organism evidence="2 3">
    <name type="scientific">Herpetosiphon geysericola</name>
    <dbReference type="NCBI Taxonomy" id="70996"/>
    <lineage>
        <taxon>Bacteria</taxon>
        <taxon>Bacillati</taxon>
        <taxon>Chloroflexota</taxon>
        <taxon>Chloroflexia</taxon>
        <taxon>Herpetosiphonales</taxon>
        <taxon>Herpetosiphonaceae</taxon>
        <taxon>Herpetosiphon</taxon>
    </lineage>
</organism>
<keyword evidence="3" id="KW-1185">Reference proteome</keyword>
<comment type="caution">
    <text evidence="2">The sequence shown here is derived from an EMBL/GenBank/DDBJ whole genome shotgun (WGS) entry which is preliminary data.</text>
</comment>
<protein>
    <submittedName>
        <fullName evidence="2">Uncharacterized protein</fullName>
    </submittedName>
</protein>
<proteinExistence type="predicted"/>
<dbReference type="OrthoDB" id="9815737at2"/>
<dbReference type="Gene3D" id="2.130.10.10">
    <property type="entry name" value="YVTN repeat-like/Quinoprotein amine dehydrogenase"/>
    <property type="match status" value="1"/>
</dbReference>
<evidence type="ECO:0000313" key="2">
    <source>
        <dbReference type="EMBL" id="KPL91988.1"/>
    </source>
</evidence>
<evidence type="ECO:0000256" key="1">
    <source>
        <dbReference type="SAM" id="Phobius"/>
    </source>
</evidence>
<feature type="transmembrane region" description="Helical" evidence="1">
    <location>
        <begin position="20"/>
        <end position="38"/>
    </location>
</feature>
<gene>
    <name evidence="2" type="ORF">SE18_00060</name>
</gene>
<reference evidence="2 3" key="1">
    <citation type="submission" date="2015-07" db="EMBL/GenBank/DDBJ databases">
        <title>Whole genome sequence of Herpetosiphon geysericola DSM 7119.</title>
        <authorList>
            <person name="Hemp J."/>
            <person name="Ward L.M."/>
            <person name="Pace L.A."/>
            <person name="Fischer W.W."/>
        </authorList>
    </citation>
    <scope>NUCLEOTIDE SEQUENCE [LARGE SCALE GENOMIC DNA]</scope>
    <source>
        <strain evidence="2 3">DSM 7119</strain>
    </source>
</reference>
<keyword evidence="1" id="KW-0472">Membrane</keyword>
<dbReference type="InterPro" id="IPR015943">
    <property type="entry name" value="WD40/YVTN_repeat-like_dom_sf"/>
</dbReference>
<sequence>MQPQRERVKLGKDRNWWRLLPVLGALGLIGFMLVLTFMPSRLDDANLEPSVVALLGSPTPSIQPSPTLIAAPFPAWQPEKSAPPIQVLPADPGEVRLATIEPAFTSVPTKDLHDAELLPTIVPIIEQPTTMIPAATIVLQTPTTLPTLTAQPTPVGQIHSYAIIVRADTAQYQLVLLEATDFVPIATVDEYAASFMALLPEQQTLLLPRNQNLVAIDLKTGQPRWSMQLLPKKPYDRKSRLTIDNTGSGVYVLDQSSDDARWTWSHLAIQDGQLLDGPSSLPLPGHSHTMTSDGKIWGIDDDQLFQFDPRTMTKRDFGALRINSITGDGTQPFLGVFRASTSVSLIDWASGNEQQVALNPPFHGNLFSATFSNDQQTLVVESIVSSDDPRADDVYLSSVYNLQTGQLLGISEVANLSSIYPGITADQWLISSSDWEREQRLVSRWNVATNSLTEVVPASVWGDHGIVWLGDLAGPAINLPNSDYQAAVTPLPTIVPMYDQPNLPTIQPPSIEPVAIFGDRLGTDLRLQRLSSDQTLDVLVEEGAKLFERYNQPPLVLHHPKSKTWQLVDLVSQQTVEWEFEKILSDESFINSILAPNYQSMVALVGQDLRSNDQFTGASQLLQINTQTGAWNVLADSRSWPELKWSTPLAWQGDSIYFLQASKNPQLLWRVQLGPPFQAEKIAEIPAIVANIPDVSSAILARVYVSPNQRWLIYPLATANKTMVLRVLDLVKQQSHDIALPLMPLAADDLSFSPEGNSFAFMLPTAEGRSAPALYQFEQQRWYQLDSGEYFESGESPFLWSPDGHWLLLDFATISREQRLGVYNAQQPSLVFSTQRDPLKEPVALYNDGKTLLAQHLWQPSLEQLSWNGQALQIDWRISEDVGLSEEIYYVYPR</sequence>
<name>A0A0P6Z3H0_9CHLR</name>
<dbReference type="SUPFAM" id="SSF50969">
    <property type="entry name" value="YVTN repeat-like/Quinoprotein amine dehydrogenase"/>
    <property type="match status" value="1"/>
</dbReference>
<keyword evidence="1" id="KW-0812">Transmembrane</keyword>
<evidence type="ECO:0000313" key="3">
    <source>
        <dbReference type="Proteomes" id="UP000050277"/>
    </source>
</evidence>